<evidence type="ECO:0000256" key="5">
    <source>
        <dbReference type="SAM" id="Phobius"/>
    </source>
</evidence>
<dbReference type="InterPro" id="IPR029045">
    <property type="entry name" value="ClpP/crotonase-like_dom_sf"/>
</dbReference>
<evidence type="ECO:0000313" key="7">
    <source>
        <dbReference type="Proteomes" id="UP001202831"/>
    </source>
</evidence>
<feature type="transmembrane region" description="Helical" evidence="5">
    <location>
        <begin position="142"/>
        <end position="162"/>
    </location>
</feature>
<comment type="subcellular location">
    <subcellularLocation>
        <location evidence="1">Peroxisome</location>
    </subcellularLocation>
</comment>
<evidence type="ECO:0000256" key="3">
    <source>
        <dbReference type="ARBA" id="ARBA00023140"/>
    </source>
</evidence>
<dbReference type="SUPFAM" id="SSF52096">
    <property type="entry name" value="ClpP/crotonase"/>
    <property type="match status" value="1"/>
</dbReference>
<evidence type="ECO:0000256" key="4">
    <source>
        <dbReference type="ARBA" id="ARBA00023235"/>
    </source>
</evidence>
<reference evidence="6 7" key="1">
    <citation type="submission" date="2022-01" db="EMBL/GenBank/DDBJ databases">
        <title>Whole genome-based taxonomy of the Shewanellaceae.</title>
        <authorList>
            <person name="Martin-Rodriguez A.J."/>
        </authorList>
    </citation>
    <scope>NUCLEOTIDE SEQUENCE [LARGE SCALE GENOMIC DNA]</scope>
    <source>
        <strain evidence="6 7">DSM 21332</strain>
    </source>
</reference>
<dbReference type="Proteomes" id="UP001202831">
    <property type="component" value="Unassembled WGS sequence"/>
</dbReference>
<dbReference type="Pfam" id="PF00378">
    <property type="entry name" value="ECH_1"/>
    <property type="match status" value="1"/>
</dbReference>
<accession>A0ABT0NC01</accession>
<evidence type="ECO:0000256" key="2">
    <source>
        <dbReference type="ARBA" id="ARBA00005254"/>
    </source>
</evidence>
<proteinExistence type="inferred from homology"/>
<gene>
    <name evidence="6" type="ORF">L2725_19875</name>
</gene>
<evidence type="ECO:0000313" key="6">
    <source>
        <dbReference type="EMBL" id="MCL2916003.1"/>
    </source>
</evidence>
<feature type="transmembrane region" description="Helical" evidence="5">
    <location>
        <begin position="111"/>
        <end position="136"/>
    </location>
</feature>
<sequence>MNMMRNPSHAEIACEFETITFSVQDKVCNIQLNRPKSLNAFNQQMRRELHQAIDLVDADDNIRVVVLSGAGSCFSAGADLKELTSARHGIEAQILNEYKPFLSRITHSDKIYLAAVNGAAAGIGGALALTCDLMVMAESACLFQAFAAIALVPDGGASWHLVNQLGYKKAFEICVEADMLTAESCINFGLANRKVEDDNLMDYAQQWARKLADGAPLSQKYLKQLLNQAQRDSLHDVIRQEAQFQQFCFNSEDFQEGVSAFFEKRTPTFKGK</sequence>
<dbReference type="RefSeq" id="WP_249250566.1">
    <property type="nucleotide sequence ID" value="NZ_JAKIKT010000010.1"/>
</dbReference>
<dbReference type="Gene3D" id="1.10.12.10">
    <property type="entry name" value="Lyase 2-enoyl-coa Hydratase, Chain A, domain 2"/>
    <property type="match status" value="1"/>
</dbReference>
<dbReference type="PANTHER" id="PTHR43684">
    <property type="match status" value="1"/>
</dbReference>
<dbReference type="InterPro" id="IPR014748">
    <property type="entry name" value="Enoyl-CoA_hydra_C"/>
</dbReference>
<dbReference type="PANTHER" id="PTHR43684:SF1">
    <property type="entry name" value="ENOYL-COA DELTA ISOMERASE 2"/>
    <property type="match status" value="1"/>
</dbReference>
<dbReference type="Gene3D" id="3.90.226.10">
    <property type="entry name" value="2-enoyl-CoA Hydratase, Chain A, domain 1"/>
    <property type="match status" value="1"/>
</dbReference>
<protein>
    <submittedName>
        <fullName evidence="6">Enoyl-CoA hydratase/isomerase family protein</fullName>
    </submittedName>
</protein>
<name>A0ABT0NC01_9GAMM</name>
<comment type="similarity">
    <text evidence="2">Belongs to the enoyl-CoA hydratase/isomerase family.</text>
</comment>
<dbReference type="EMBL" id="JAKIKT010000010">
    <property type="protein sequence ID" value="MCL2916003.1"/>
    <property type="molecule type" value="Genomic_DNA"/>
</dbReference>
<organism evidence="6 7">
    <name type="scientific">Shewanella corallii</name>
    <dbReference type="NCBI Taxonomy" id="560080"/>
    <lineage>
        <taxon>Bacteria</taxon>
        <taxon>Pseudomonadati</taxon>
        <taxon>Pseudomonadota</taxon>
        <taxon>Gammaproteobacteria</taxon>
        <taxon>Alteromonadales</taxon>
        <taxon>Shewanellaceae</taxon>
        <taxon>Shewanella</taxon>
    </lineage>
</organism>
<keyword evidence="5" id="KW-0472">Membrane</keyword>
<dbReference type="CDD" id="cd06558">
    <property type="entry name" value="crotonase-like"/>
    <property type="match status" value="1"/>
</dbReference>
<comment type="caution">
    <text evidence="6">The sequence shown here is derived from an EMBL/GenBank/DDBJ whole genome shotgun (WGS) entry which is preliminary data.</text>
</comment>
<evidence type="ECO:0000256" key="1">
    <source>
        <dbReference type="ARBA" id="ARBA00004275"/>
    </source>
</evidence>
<dbReference type="InterPro" id="IPR001753">
    <property type="entry name" value="Enoyl-CoA_hydra/iso"/>
</dbReference>
<dbReference type="InterPro" id="IPR051053">
    <property type="entry name" value="ECH/Chromodomain_protein"/>
</dbReference>
<keyword evidence="7" id="KW-1185">Reference proteome</keyword>
<keyword evidence="5" id="KW-0812">Transmembrane</keyword>
<keyword evidence="4" id="KW-0413">Isomerase</keyword>
<keyword evidence="5" id="KW-1133">Transmembrane helix</keyword>
<keyword evidence="3" id="KW-0576">Peroxisome</keyword>